<sequence length="187" mass="20726">MAANTGFRLGEDQFSEASDSDQSQHSQRSPSPRQANGQVPAQKSKKKKQKDRRKMGALADELVDVLDDAFSAPTAHAYTGTDQQTSGDQSIMVDAESAGKKMNKRTRQNLARMQARKERNSVKMKDVTQDKTLQAEMAAAERRGMSLEEYRKLGSGKGMSKASARRVKKEAMRKQRVAAMVDEMEIG</sequence>
<dbReference type="OMA" id="KMNKRTR"/>
<organism evidence="2 3">
    <name type="scientific">Cochliobolus sativus</name>
    <name type="common">Common root rot and spot blotch fungus</name>
    <name type="synonym">Bipolaris sorokiniana</name>
    <dbReference type="NCBI Taxonomy" id="45130"/>
    <lineage>
        <taxon>Eukaryota</taxon>
        <taxon>Fungi</taxon>
        <taxon>Dikarya</taxon>
        <taxon>Ascomycota</taxon>
        <taxon>Pezizomycotina</taxon>
        <taxon>Dothideomycetes</taxon>
        <taxon>Pleosporomycetidae</taxon>
        <taxon>Pleosporales</taxon>
        <taxon>Pleosporineae</taxon>
        <taxon>Pleosporaceae</taxon>
        <taxon>Bipolaris</taxon>
    </lineage>
</organism>
<dbReference type="EMBL" id="WNKQ01000007">
    <property type="protein sequence ID" value="KAF5850406.1"/>
    <property type="molecule type" value="Genomic_DNA"/>
</dbReference>
<feature type="compositionally biased region" description="Basic and acidic residues" evidence="1">
    <location>
        <begin position="115"/>
        <end position="129"/>
    </location>
</feature>
<gene>
    <name evidence="2" type="ORF">GGP41_002649</name>
</gene>
<evidence type="ECO:0000256" key="1">
    <source>
        <dbReference type="SAM" id="MobiDB-lite"/>
    </source>
</evidence>
<comment type="caution">
    <text evidence="2">The sequence shown here is derived from an EMBL/GenBank/DDBJ whole genome shotgun (WGS) entry which is preliminary data.</text>
</comment>
<evidence type="ECO:0000313" key="2">
    <source>
        <dbReference type="EMBL" id="KAF5850406.1"/>
    </source>
</evidence>
<feature type="compositionally biased region" description="Basic residues" evidence="1">
    <location>
        <begin position="43"/>
        <end position="55"/>
    </location>
</feature>
<feature type="region of interest" description="Disordered" evidence="1">
    <location>
        <begin position="1"/>
        <end position="59"/>
    </location>
</feature>
<dbReference type="AlphaFoldDB" id="A0A8H5ZHM8"/>
<protein>
    <submittedName>
        <fullName evidence="2">Uncharacterized protein</fullName>
    </submittedName>
</protein>
<feature type="region of interest" description="Disordered" evidence="1">
    <location>
        <begin position="76"/>
        <end position="131"/>
    </location>
</feature>
<feature type="region of interest" description="Disordered" evidence="1">
    <location>
        <begin position="149"/>
        <end position="172"/>
    </location>
</feature>
<feature type="compositionally biased region" description="Polar residues" evidence="1">
    <location>
        <begin position="80"/>
        <end position="89"/>
    </location>
</feature>
<dbReference type="Proteomes" id="UP000624244">
    <property type="component" value="Unassembled WGS sequence"/>
</dbReference>
<name>A0A8H5ZHM8_COCSA</name>
<reference evidence="2" key="1">
    <citation type="submission" date="2019-11" db="EMBL/GenBank/DDBJ databases">
        <title>Bipolaris sorokiniana Genome sequencing.</title>
        <authorList>
            <person name="Wang H."/>
        </authorList>
    </citation>
    <scope>NUCLEOTIDE SEQUENCE</scope>
</reference>
<proteinExistence type="predicted"/>
<accession>A0A8H5ZHM8</accession>
<evidence type="ECO:0000313" key="3">
    <source>
        <dbReference type="Proteomes" id="UP000624244"/>
    </source>
</evidence>
<feature type="compositionally biased region" description="Low complexity" evidence="1">
    <location>
        <begin position="20"/>
        <end position="34"/>
    </location>
</feature>